<protein>
    <recommendedName>
        <fullName evidence="4">SGNH/GDSL hydrolase family protein</fullName>
    </recommendedName>
</protein>
<feature type="transmembrane region" description="Helical" evidence="1">
    <location>
        <begin position="6"/>
        <end position="25"/>
    </location>
</feature>
<dbReference type="EMBL" id="JAAFZH010000014">
    <property type="protein sequence ID" value="NDU97936.1"/>
    <property type="molecule type" value="Genomic_DNA"/>
</dbReference>
<feature type="transmembrane region" description="Helical" evidence="1">
    <location>
        <begin position="37"/>
        <end position="57"/>
    </location>
</feature>
<reference evidence="2 3" key="1">
    <citation type="submission" date="2020-02" db="EMBL/GenBank/DDBJ databases">
        <title>Draft genome sequence of two Spirosoma agri KCTC 52727 and Spirosoma terrae KCTC 52035.</title>
        <authorList>
            <person name="Rojas J."/>
            <person name="Ambika Manirajan B."/>
            <person name="Suarez C."/>
            <person name="Ratering S."/>
            <person name="Schnell S."/>
        </authorList>
    </citation>
    <scope>NUCLEOTIDE SEQUENCE [LARGE SCALE GENOMIC DNA]</scope>
    <source>
        <strain evidence="2 3">KCTC 52035</strain>
    </source>
</reference>
<dbReference type="InterPro" id="IPR036514">
    <property type="entry name" value="SGNH_hydro_sf"/>
</dbReference>
<sequence>MNGFIKFGYCTAALIVVSIVLYFYMRMIWDIQEFPSITFVLGWLIALCVISYALVYGKAWAKGTVLSILSFAFTWLVLEGLCALVIRIKDGPGPDLVETVANKSDATQRNAKKYTLIHYDQLGMSRPAPGEYTIEYALKGGKKADVTYHVDSLSRRLTPFNPKNATGKYALFMGCSFTYGESVADTNTLPYYFGEQTGYRPYNYGVSGHSPSQMLAILQRVNIRRQIAEKDGIALYTFIDDHLARTTPSTKWADLSAGYLPYVNPKTLVVEGTYAQKHPVRIKLIRWLHTSNVAKLFKVSFPKKYSIEQYQQFVNIVGKAKELYQKQFGNDNFYVVVFPMYRLDPKLRELFEKANLKLLDYSALLTWNTAYDGMHPDAQAFRQVAKKIAQDLQVKPEKVVAAAE</sequence>
<organism evidence="2 3">
    <name type="scientific">Spirosoma terrae</name>
    <dbReference type="NCBI Taxonomy" id="1968276"/>
    <lineage>
        <taxon>Bacteria</taxon>
        <taxon>Pseudomonadati</taxon>
        <taxon>Bacteroidota</taxon>
        <taxon>Cytophagia</taxon>
        <taxon>Cytophagales</taxon>
        <taxon>Cytophagaceae</taxon>
        <taxon>Spirosoma</taxon>
    </lineage>
</organism>
<evidence type="ECO:0000256" key="1">
    <source>
        <dbReference type="SAM" id="Phobius"/>
    </source>
</evidence>
<evidence type="ECO:0008006" key="4">
    <source>
        <dbReference type="Google" id="ProtNLM"/>
    </source>
</evidence>
<dbReference type="Gene3D" id="3.40.50.1110">
    <property type="entry name" value="SGNH hydrolase"/>
    <property type="match status" value="1"/>
</dbReference>
<dbReference type="RefSeq" id="WP_163953896.1">
    <property type="nucleotide sequence ID" value="NZ_JAAFZH010000014.1"/>
</dbReference>
<comment type="caution">
    <text evidence="2">The sequence shown here is derived from an EMBL/GenBank/DDBJ whole genome shotgun (WGS) entry which is preliminary data.</text>
</comment>
<dbReference type="GO" id="GO:0016788">
    <property type="term" value="F:hydrolase activity, acting on ester bonds"/>
    <property type="evidence" value="ECO:0007669"/>
    <property type="project" value="UniProtKB-ARBA"/>
</dbReference>
<keyword evidence="3" id="KW-1185">Reference proteome</keyword>
<keyword evidence="1" id="KW-0472">Membrane</keyword>
<evidence type="ECO:0000313" key="3">
    <source>
        <dbReference type="Proteomes" id="UP000474175"/>
    </source>
</evidence>
<gene>
    <name evidence="2" type="ORF">GK108_23830</name>
</gene>
<keyword evidence="1" id="KW-1133">Transmembrane helix</keyword>
<dbReference type="AlphaFoldDB" id="A0A6L9LBP6"/>
<proteinExistence type="predicted"/>
<dbReference type="SUPFAM" id="SSF52266">
    <property type="entry name" value="SGNH hydrolase"/>
    <property type="match status" value="1"/>
</dbReference>
<feature type="transmembrane region" description="Helical" evidence="1">
    <location>
        <begin position="63"/>
        <end position="86"/>
    </location>
</feature>
<accession>A0A6L9LBP6</accession>
<keyword evidence="1" id="KW-0812">Transmembrane</keyword>
<name>A0A6L9LBP6_9BACT</name>
<dbReference type="Proteomes" id="UP000474175">
    <property type="component" value="Unassembled WGS sequence"/>
</dbReference>
<evidence type="ECO:0000313" key="2">
    <source>
        <dbReference type="EMBL" id="NDU97936.1"/>
    </source>
</evidence>